<evidence type="ECO:0000256" key="2">
    <source>
        <dbReference type="PROSITE-ProRule" id="PRU00252"/>
    </source>
</evidence>
<name>A0A077LTZ5_9MICO</name>
<feature type="region of interest" description="Disordered" evidence="3">
    <location>
        <begin position="39"/>
        <end position="83"/>
    </location>
</feature>
<organism evidence="4 5">
    <name type="scientific">Nostocoides japonicum T1-X7</name>
    <dbReference type="NCBI Taxonomy" id="1194083"/>
    <lineage>
        <taxon>Bacteria</taxon>
        <taxon>Bacillati</taxon>
        <taxon>Actinomycetota</taxon>
        <taxon>Actinomycetes</taxon>
        <taxon>Micrococcales</taxon>
        <taxon>Intrasporangiaceae</taxon>
        <taxon>Nostocoides</taxon>
    </lineage>
</organism>
<evidence type="ECO:0000256" key="1">
    <source>
        <dbReference type="ARBA" id="ARBA00023125"/>
    </source>
</evidence>
<sequence length="161" mass="16967">MGDGIDYLNEVRMRGRVAAAPEVKELPSGDQLVTMRVVVGRTDARRDGPARSKDGAGSARSKDGAGSARSRDGTASSRSKDEAVAVRTVVDTIDVACWSASARRVAGRFAAGDVVEVEGALRRRFFRTGAGAASRYEVEARSLRRASAPTRASAPRSSTSP</sequence>
<proteinExistence type="predicted"/>
<feature type="compositionally biased region" description="Basic and acidic residues" evidence="3">
    <location>
        <begin position="42"/>
        <end position="54"/>
    </location>
</feature>
<feature type="compositionally biased region" description="Low complexity" evidence="3">
    <location>
        <begin position="145"/>
        <end position="161"/>
    </location>
</feature>
<dbReference type="InterPro" id="IPR000424">
    <property type="entry name" value="Primosome_PriB/ssb"/>
</dbReference>
<dbReference type="EMBL" id="CAJB01000079">
    <property type="protein sequence ID" value="CCH77153.1"/>
    <property type="molecule type" value="Genomic_DNA"/>
</dbReference>
<keyword evidence="5" id="KW-1185">Reference proteome</keyword>
<dbReference type="PROSITE" id="PS50935">
    <property type="entry name" value="SSB"/>
    <property type="match status" value="1"/>
</dbReference>
<evidence type="ECO:0000313" key="4">
    <source>
        <dbReference type="EMBL" id="CCH77153.1"/>
    </source>
</evidence>
<accession>A0A077LTZ5</accession>
<keyword evidence="1 2" id="KW-0238">DNA-binding</keyword>
<reference evidence="4 5" key="1">
    <citation type="journal article" date="2013" name="ISME J.">
        <title>A metabolic model for members of the genus Tetrasphaera involved in enhanced biological phosphorus removal.</title>
        <authorList>
            <person name="Kristiansen R."/>
            <person name="Nguyen H.T.T."/>
            <person name="Saunders A.M."/>
            <person name="Nielsen J.L."/>
            <person name="Wimmer R."/>
            <person name="Le V.Q."/>
            <person name="McIlroy S.J."/>
            <person name="Petrovski S."/>
            <person name="Seviour R.J."/>
            <person name="Calteau A."/>
            <person name="Nielsen K.L."/>
            <person name="Nielsen P.H."/>
        </authorList>
    </citation>
    <scope>NUCLEOTIDE SEQUENCE [LARGE SCALE GENOMIC DNA]</scope>
    <source>
        <strain evidence="4 5">T1-X7</strain>
    </source>
</reference>
<evidence type="ECO:0000256" key="3">
    <source>
        <dbReference type="SAM" id="MobiDB-lite"/>
    </source>
</evidence>
<dbReference type="SUPFAM" id="SSF50249">
    <property type="entry name" value="Nucleic acid-binding proteins"/>
    <property type="match status" value="1"/>
</dbReference>
<dbReference type="AlphaFoldDB" id="A0A077LTZ5"/>
<comment type="caution">
    <text evidence="4">The sequence shown here is derived from an EMBL/GenBank/DDBJ whole genome shotgun (WGS) entry which is preliminary data.</text>
</comment>
<dbReference type="STRING" id="1194083.BN12_170004"/>
<gene>
    <name evidence="4" type="ORF">BN12_170004</name>
</gene>
<evidence type="ECO:0008006" key="6">
    <source>
        <dbReference type="Google" id="ProtNLM"/>
    </source>
</evidence>
<protein>
    <recommendedName>
        <fullName evidence="6">Single-stranded DNA-binding protein</fullName>
    </recommendedName>
</protein>
<dbReference type="Gene3D" id="2.40.50.140">
    <property type="entry name" value="Nucleic acid-binding proteins"/>
    <property type="match status" value="1"/>
</dbReference>
<dbReference type="RefSeq" id="WP_048550178.1">
    <property type="nucleotide sequence ID" value="NZ_HF570958.1"/>
</dbReference>
<dbReference type="GO" id="GO:0003697">
    <property type="term" value="F:single-stranded DNA binding"/>
    <property type="evidence" value="ECO:0007669"/>
    <property type="project" value="InterPro"/>
</dbReference>
<feature type="region of interest" description="Disordered" evidence="3">
    <location>
        <begin position="137"/>
        <end position="161"/>
    </location>
</feature>
<dbReference type="OrthoDB" id="5186768at2"/>
<dbReference type="InterPro" id="IPR012340">
    <property type="entry name" value="NA-bd_OB-fold"/>
</dbReference>
<evidence type="ECO:0000313" key="5">
    <source>
        <dbReference type="Proteomes" id="UP000035721"/>
    </source>
</evidence>
<dbReference type="Proteomes" id="UP000035721">
    <property type="component" value="Unassembled WGS sequence"/>
</dbReference>